<dbReference type="CDD" id="cd10451">
    <property type="entry name" value="GIY-YIG_LuxR_like"/>
    <property type="match status" value="1"/>
</dbReference>
<dbReference type="AlphaFoldDB" id="A0A918CE69"/>
<accession>A0A918CE69</accession>
<proteinExistence type="predicted"/>
<sequence length="111" mass="12734">MTDSPAARVYKNFAPRLGVYRITHLPSGRSLLGWSLHLEGILNRSRFQLGLSGHPNKALQRDWNADGQDAFRFEILDQLQPSVPGEEPVEDLKELLTLWQLQLDLPPEQRY</sequence>
<keyword evidence="2" id="KW-1185">Reference proteome</keyword>
<comment type="caution">
    <text evidence="1">The sequence shown here is derived from an EMBL/GenBank/DDBJ whole genome shotgun (WGS) entry which is preliminary data.</text>
</comment>
<dbReference type="EMBL" id="BMQL01000022">
    <property type="protein sequence ID" value="GGR18590.1"/>
    <property type="molecule type" value="Genomic_DNA"/>
</dbReference>
<reference evidence="1" key="2">
    <citation type="submission" date="2020-09" db="EMBL/GenBank/DDBJ databases">
        <authorList>
            <person name="Sun Q."/>
            <person name="Ohkuma M."/>
        </authorList>
    </citation>
    <scope>NUCLEOTIDE SEQUENCE</scope>
    <source>
        <strain evidence="1">JCM 31311</strain>
    </source>
</reference>
<dbReference type="Proteomes" id="UP000603865">
    <property type="component" value="Unassembled WGS sequence"/>
</dbReference>
<dbReference type="Gene3D" id="3.40.1440.10">
    <property type="entry name" value="GIY-YIG endonuclease"/>
    <property type="match status" value="1"/>
</dbReference>
<gene>
    <name evidence="1" type="ORF">GCM10008957_34000</name>
</gene>
<evidence type="ECO:0000313" key="2">
    <source>
        <dbReference type="Proteomes" id="UP000603865"/>
    </source>
</evidence>
<reference evidence="1" key="1">
    <citation type="journal article" date="2014" name="Int. J. Syst. Evol. Microbiol.">
        <title>Complete genome sequence of Corynebacterium casei LMG S-19264T (=DSM 44701T), isolated from a smear-ripened cheese.</title>
        <authorList>
            <consortium name="US DOE Joint Genome Institute (JGI-PGF)"/>
            <person name="Walter F."/>
            <person name="Albersmeier A."/>
            <person name="Kalinowski J."/>
            <person name="Ruckert C."/>
        </authorList>
    </citation>
    <scope>NUCLEOTIDE SEQUENCE</scope>
    <source>
        <strain evidence="1">JCM 31311</strain>
    </source>
</reference>
<evidence type="ECO:0000313" key="1">
    <source>
        <dbReference type="EMBL" id="GGR18590.1"/>
    </source>
</evidence>
<protein>
    <recommendedName>
        <fullName evidence="3">GIY-YIG nuclease family protein</fullName>
    </recommendedName>
</protein>
<organism evidence="1 2">
    <name type="scientific">Deinococcus ruber</name>
    <dbReference type="NCBI Taxonomy" id="1848197"/>
    <lineage>
        <taxon>Bacteria</taxon>
        <taxon>Thermotogati</taxon>
        <taxon>Deinococcota</taxon>
        <taxon>Deinococci</taxon>
        <taxon>Deinococcales</taxon>
        <taxon>Deinococcaceae</taxon>
        <taxon>Deinococcus</taxon>
    </lineage>
</organism>
<name>A0A918CE69_9DEIO</name>
<evidence type="ECO:0008006" key="3">
    <source>
        <dbReference type="Google" id="ProtNLM"/>
    </source>
</evidence>
<dbReference type="RefSeq" id="WP_189091704.1">
    <property type="nucleotide sequence ID" value="NZ_BMQL01000022.1"/>
</dbReference>
<dbReference type="InterPro" id="IPR035901">
    <property type="entry name" value="GIY-YIG_endonuc_sf"/>
</dbReference>